<dbReference type="AlphaFoldDB" id="A0A518D3F7"/>
<proteinExistence type="predicted"/>
<feature type="transmembrane region" description="Helical" evidence="1">
    <location>
        <begin position="14"/>
        <end position="36"/>
    </location>
</feature>
<sequence>MSDSNDPIVPIRQLAPVILLGAVHGLVGGAILSGMAGFDFAYFLPAGTIAGAAIGLSVGTILSAASDDSSL</sequence>
<keyword evidence="3" id="KW-1185">Reference proteome</keyword>
<dbReference type="RefSeq" id="WP_145190466.1">
    <property type="nucleotide sequence ID" value="NZ_CP036290.1"/>
</dbReference>
<dbReference type="Proteomes" id="UP000319342">
    <property type="component" value="Chromosome"/>
</dbReference>
<keyword evidence="1" id="KW-0812">Transmembrane</keyword>
<keyword evidence="1" id="KW-0472">Membrane</keyword>
<feature type="transmembrane region" description="Helical" evidence="1">
    <location>
        <begin position="42"/>
        <end position="65"/>
    </location>
</feature>
<evidence type="ECO:0000256" key="1">
    <source>
        <dbReference type="SAM" id="Phobius"/>
    </source>
</evidence>
<reference evidence="2 3" key="1">
    <citation type="submission" date="2019-02" db="EMBL/GenBank/DDBJ databases">
        <title>Deep-cultivation of Planctomycetes and their phenomic and genomic characterization uncovers novel biology.</title>
        <authorList>
            <person name="Wiegand S."/>
            <person name="Jogler M."/>
            <person name="Boedeker C."/>
            <person name="Pinto D."/>
            <person name="Vollmers J."/>
            <person name="Rivas-Marin E."/>
            <person name="Kohn T."/>
            <person name="Peeters S.H."/>
            <person name="Heuer A."/>
            <person name="Rast P."/>
            <person name="Oberbeckmann S."/>
            <person name="Bunk B."/>
            <person name="Jeske O."/>
            <person name="Meyerdierks A."/>
            <person name="Storesund J.E."/>
            <person name="Kallscheuer N."/>
            <person name="Luecker S."/>
            <person name="Lage O.M."/>
            <person name="Pohl T."/>
            <person name="Merkel B.J."/>
            <person name="Hornburger P."/>
            <person name="Mueller R.-W."/>
            <person name="Bruemmer F."/>
            <person name="Labrenz M."/>
            <person name="Spormann A.M."/>
            <person name="Op den Camp H."/>
            <person name="Overmann J."/>
            <person name="Amann R."/>
            <person name="Jetten M.S.M."/>
            <person name="Mascher T."/>
            <person name="Medema M.H."/>
            <person name="Devos D.P."/>
            <person name="Kaster A.-K."/>
            <person name="Ovreas L."/>
            <person name="Rohde M."/>
            <person name="Galperin M.Y."/>
            <person name="Jogler C."/>
        </authorList>
    </citation>
    <scope>NUCLEOTIDE SEQUENCE [LARGE SCALE GENOMIC DNA]</scope>
    <source>
        <strain evidence="2 3">Pla163</strain>
    </source>
</reference>
<accession>A0A518D3F7</accession>
<dbReference type="EMBL" id="CP036290">
    <property type="protein sequence ID" value="QDU86013.1"/>
    <property type="molecule type" value="Genomic_DNA"/>
</dbReference>
<organism evidence="2 3">
    <name type="scientific">Rohdeia mirabilis</name>
    <dbReference type="NCBI Taxonomy" id="2528008"/>
    <lineage>
        <taxon>Bacteria</taxon>
        <taxon>Pseudomonadati</taxon>
        <taxon>Planctomycetota</taxon>
        <taxon>Planctomycetia</taxon>
        <taxon>Planctomycetia incertae sedis</taxon>
        <taxon>Rohdeia</taxon>
    </lineage>
</organism>
<name>A0A518D3F7_9BACT</name>
<evidence type="ECO:0000313" key="3">
    <source>
        <dbReference type="Proteomes" id="UP000319342"/>
    </source>
</evidence>
<keyword evidence="1" id="KW-1133">Transmembrane helix</keyword>
<gene>
    <name evidence="2" type="ORF">Pla163_31600</name>
</gene>
<protein>
    <submittedName>
        <fullName evidence="2">Uncharacterized protein</fullName>
    </submittedName>
</protein>
<evidence type="ECO:0000313" key="2">
    <source>
        <dbReference type="EMBL" id="QDU86013.1"/>
    </source>
</evidence>